<accession>A0ABN4YK62</accession>
<organism evidence="3 4">
    <name type="scientific">Shewanella japonica</name>
    <dbReference type="NCBI Taxonomy" id="93973"/>
    <lineage>
        <taxon>Bacteria</taxon>
        <taxon>Pseudomonadati</taxon>
        <taxon>Pseudomonadota</taxon>
        <taxon>Gammaproteobacteria</taxon>
        <taxon>Alteromonadales</taxon>
        <taxon>Shewanellaceae</taxon>
        <taxon>Shewanella</taxon>
    </lineage>
</organism>
<sequence>MKHTGLFIVVLLLAIGSLFVGLQMGKSQLNQVQTKPPTAHNSDEDAEQNNSASVAKVIDSSSIDLVTELKQEIEHLKQQLDEKNTLIDSMNASLGLLEQQVELAYNEIDEAGQATSPFHQEPDAITAEQASVWVPAAYADIVSSQQGEMVSLFKRHHQAEIDPNWASEREQALLDSFALSEYADMVNISAVNCKTTTCEIRGIELKPNGWMLASQQLQGSELGNNVSSWSYLASANDGETLIYMLSEAKEAGSEGEQSQ</sequence>
<reference evidence="3 4" key="1">
    <citation type="submission" date="2017-03" db="EMBL/GenBank/DDBJ databases">
        <title>Genome sequencing of Shewanella japonica KCTC 22435.</title>
        <authorList>
            <person name="Kim K.M."/>
        </authorList>
    </citation>
    <scope>NUCLEOTIDE SEQUENCE [LARGE SCALE GENOMIC DNA]</scope>
    <source>
        <strain evidence="3 4">KCTC 22435</strain>
    </source>
</reference>
<proteinExistence type="predicted"/>
<name>A0ABN4YK62_9GAMM</name>
<evidence type="ECO:0000256" key="2">
    <source>
        <dbReference type="SAM" id="MobiDB-lite"/>
    </source>
</evidence>
<feature type="region of interest" description="Disordered" evidence="2">
    <location>
        <begin position="32"/>
        <end position="51"/>
    </location>
</feature>
<evidence type="ECO:0000313" key="3">
    <source>
        <dbReference type="EMBL" id="ARD23711.1"/>
    </source>
</evidence>
<dbReference type="Proteomes" id="UP000191820">
    <property type="component" value="Chromosome"/>
</dbReference>
<dbReference type="EMBL" id="CP020472">
    <property type="protein sequence ID" value="ARD23711.1"/>
    <property type="molecule type" value="Genomic_DNA"/>
</dbReference>
<protein>
    <submittedName>
        <fullName evidence="3">Uncharacterized protein</fullName>
    </submittedName>
</protein>
<evidence type="ECO:0000256" key="1">
    <source>
        <dbReference type="SAM" id="Coils"/>
    </source>
</evidence>
<dbReference type="RefSeq" id="WP_080916673.1">
    <property type="nucleotide sequence ID" value="NZ_CP020472.1"/>
</dbReference>
<keyword evidence="1" id="KW-0175">Coiled coil</keyword>
<keyword evidence="4" id="KW-1185">Reference proteome</keyword>
<feature type="coiled-coil region" evidence="1">
    <location>
        <begin position="63"/>
        <end position="93"/>
    </location>
</feature>
<gene>
    <name evidence="3" type="ORF">SJ2017_3460</name>
</gene>
<evidence type="ECO:0000313" key="4">
    <source>
        <dbReference type="Proteomes" id="UP000191820"/>
    </source>
</evidence>